<dbReference type="InterPro" id="IPR005835">
    <property type="entry name" value="NTP_transferase_dom"/>
</dbReference>
<organism evidence="8 9">
    <name type="scientific">Marine Group III euryarchaeote CG-Epi1</name>
    <dbReference type="NCBI Taxonomy" id="1888995"/>
    <lineage>
        <taxon>Archaea</taxon>
        <taxon>Methanobacteriati</taxon>
        <taxon>Thermoplasmatota</taxon>
        <taxon>Thermoplasmata</taxon>
        <taxon>Candidatus Thermoprofundales</taxon>
    </lineage>
</organism>
<feature type="domain" description="Nucleotidyl transferase" evidence="7">
    <location>
        <begin position="2"/>
        <end position="263"/>
    </location>
</feature>
<comment type="caution">
    <text evidence="8">The sequence shown here is derived from an EMBL/GenBank/DDBJ whole genome shotgun (WGS) entry which is preliminary data.</text>
</comment>
<dbReference type="NCBIfam" id="TIGR01099">
    <property type="entry name" value="galU"/>
    <property type="match status" value="1"/>
</dbReference>
<dbReference type="CDD" id="cd02541">
    <property type="entry name" value="UGPase_prokaryotic"/>
    <property type="match status" value="1"/>
</dbReference>
<protein>
    <recommendedName>
        <fullName evidence="2 6">UTP--glucose-1-phosphate uridylyltransferase</fullName>
        <ecNumber evidence="2 6">2.7.7.9</ecNumber>
    </recommendedName>
    <alternativeName>
        <fullName evidence="6">UDP-glucose pyrophosphorylase</fullName>
    </alternativeName>
</protein>
<evidence type="ECO:0000256" key="5">
    <source>
        <dbReference type="ARBA" id="ARBA00048128"/>
    </source>
</evidence>
<evidence type="ECO:0000256" key="3">
    <source>
        <dbReference type="ARBA" id="ARBA00022679"/>
    </source>
</evidence>
<evidence type="ECO:0000256" key="2">
    <source>
        <dbReference type="ARBA" id="ARBA00012415"/>
    </source>
</evidence>
<dbReference type="Proteomes" id="UP000183080">
    <property type="component" value="Unassembled WGS sequence"/>
</dbReference>
<keyword evidence="4 6" id="KW-0548">Nucleotidyltransferase</keyword>
<dbReference type="EMBL" id="MIZA01000001">
    <property type="protein sequence ID" value="OIR21179.1"/>
    <property type="molecule type" value="Genomic_DNA"/>
</dbReference>
<dbReference type="STRING" id="1888995.BD935_00140"/>
<accession>A0A1J5TM03</accession>
<keyword evidence="3 6" id="KW-0808">Transferase</keyword>
<comment type="similarity">
    <text evidence="1 6">Belongs to the UDPGP type 2 family.</text>
</comment>
<reference evidence="8 9" key="1">
    <citation type="submission" date="2016-08" db="EMBL/GenBank/DDBJ databases">
        <title>New Insights into Marine Group III Euryarchaeota, from dark to light.</title>
        <authorList>
            <person name="Haro-Moreno J.M."/>
            <person name="Rodriguez-Valera F."/>
            <person name="Lopez-Garcia P."/>
            <person name="Moreira D."/>
            <person name="Martin-Cuadrado A.B."/>
        </authorList>
    </citation>
    <scope>NUCLEOTIDE SEQUENCE [LARGE SCALE GENOMIC DNA]</scope>
    <source>
        <strain evidence="8">CG-Epi1</strain>
    </source>
</reference>
<dbReference type="EC" id="2.7.7.9" evidence="2 6"/>
<evidence type="ECO:0000313" key="8">
    <source>
        <dbReference type="EMBL" id="OIR21179.1"/>
    </source>
</evidence>
<gene>
    <name evidence="8" type="ORF">BD935_00140</name>
</gene>
<dbReference type="Pfam" id="PF00483">
    <property type="entry name" value="NTP_transferase"/>
    <property type="match status" value="1"/>
</dbReference>
<dbReference type="SUPFAM" id="SSF53448">
    <property type="entry name" value="Nucleotide-diphospho-sugar transferases"/>
    <property type="match status" value="1"/>
</dbReference>
<evidence type="ECO:0000256" key="6">
    <source>
        <dbReference type="RuleBase" id="RU361259"/>
    </source>
</evidence>
<evidence type="ECO:0000256" key="4">
    <source>
        <dbReference type="ARBA" id="ARBA00022695"/>
    </source>
</evidence>
<evidence type="ECO:0000259" key="7">
    <source>
        <dbReference type="Pfam" id="PF00483"/>
    </source>
</evidence>
<dbReference type="AlphaFoldDB" id="A0A1J5TM03"/>
<comment type="catalytic activity">
    <reaction evidence="5 6">
        <text>alpha-D-glucose 1-phosphate + UTP + H(+) = UDP-alpha-D-glucose + diphosphate</text>
        <dbReference type="Rhea" id="RHEA:19889"/>
        <dbReference type="ChEBI" id="CHEBI:15378"/>
        <dbReference type="ChEBI" id="CHEBI:33019"/>
        <dbReference type="ChEBI" id="CHEBI:46398"/>
        <dbReference type="ChEBI" id="CHEBI:58601"/>
        <dbReference type="ChEBI" id="CHEBI:58885"/>
        <dbReference type="EC" id="2.7.7.9"/>
    </reaction>
</comment>
<dbReference type="PANTHER" id="PTHR43197:SF1">
    <property type="entry name" value="UTP--GLUCOSE-1-PHOSPHATE URIDYLYLTRANSFERASE"/>
    <property type="match status" value="1"/>
</dbReference>
<evidence type="ECO:0000256" key="1">
    <source>
        <dbReference type="ARBA" id="ARBA00006890"/>
    </source>
</evidence>
<dbReference type="InterPro" id="IPR005771">
    <property type="entry name" value="GalU_uridylyltTrfase_bac/arc"/>
</dbReference>
<proteinExistence type="inferred from homology"/>
<dbReference type="GO" id="GO:0003983">
    <property type="term" value="F:UTP:glucose-1-phosphate uridylyltransferase activity"/>
    <property type="evidence" value="ECO:0007669"/>
    <property type="project" value="UniProtKB-EC"/>
</dbReference>
<dbReference type="GO" id="GO:0006011">
    <property type="term" value="P:UDP-alpha-D-glucose metabolic process"/>
    <property type="evidence" value="ECO:0007669"/>
    <property type="project" value="InterPro"/>
</dbReference>
<evidence type="ECO:0000313" key="9">
    <source>
        <dbReference type="Proteomes" id="UP000183080"/>
    </source>
</evidence>
<dbReference type="Gene3D" id="3.90.550.10">
    <property type="entry name" value="Spore Coat Polysaccharide Biosynthesis Protein SpsA, Chain A"/>
    <property type="match status" value="1"/>
</dbReference>
<sequence length="281" mass="31363">MKAVIPAAGFGTRFLPLTKAQPKEMLPVVNKPTIQWVVEEAVDAGITDIAIITGDHKQAIEHHFKPMEKLEKVLEKAGKTEELKEIRKINEIANLEFIVQEEQKGLGHAILCAEDFVGNDSFAVLLGDTICTGNPNCTKGLVNLFYENEANIFSVEEISLEETKRYGVVLGKEVGKGIMLVKDLVEKPEPNDAPSLLGIQGRYVFTSDIFEYLKLTRDGADGEIQLTDAMKSLANTQLLYSWIFNGKRYDIGTMKDWFQSHLELSIESEFSLVLKGVMNKL</sequence>
<dbReference type="InterPro" id="IPR029044">
    <property type="entry name" value="Nucleotide-diphossugar_trans"/>
</dbReference>
<dbReference type="PANTHER" id="PTHR43197">
    <property type="entry name" value="UTP--GLUCOSE-1-PHOSPHATE URIDYLYLTRANSFERASE"/>
    <property type="match status" value="1"/>
</dbReference>
<name>A0A1J5TM03_9ARCH</name>